<accession>A0A4P6V0Z6</accession>
<keyword evidence="2" id="KW-1185">Reference proteome</keyword>
<sequence length="111" mass="12041">MSTDDATAKLRADAADLLEVTARLFEDGRFASAAAMLRGERAGRRPVDDARPLAYAERLLRTGVAGSANRAAEMAAAYFATESGFEATRDRLRKKLRTKLNNSEDMSGQST</sequence>
<name>A0A4P6V0Z6_9HYPH</name>
<organism evidence="1 2">
    <name type="scientific">Roseitalea porphyridii</name>
    <dbReference type="NCBI Taxonomy" id="1852022"/>
    <lineage>
        <taxon>Bacteria</taxon>
        <taxon>Pseudomonadati</taxon>
        <taxon>Pseudomonadota</taxon>
        <taxon>Alphaproteobacteria</taxon>
        <taxon>Hyphomicrobiales</taxon>
        <taxon>Ahrensiaceae</taxon>
        <taxon>Roseitalea</taxon>
    </lineage>
</organism>
<dbReference type="KEGG" id="rpod:E0E05_09325"/>
<dbReference type="AlphaFoldDB" id="A0A4P6V0Z6"/>
<dbReference type="GeneID" id="90767495"/>
<protein>
    <submittedName>
        <fullName evidence="1">Uncharacterized protein</fullName>
    </submittedName>
</protein>
<dbReference type="EMBL" id="CP036532">
    <property type="protein sequence ID" value="QBK30775.1"/>
    <property type="molecule type" value="Genomic_DNA"/>
</dbReference>
<evidence type="ECO:0000313" key="2">
    <source>
        <dbReference type="Proteomes" id="UP000293719"/>
    </source>
</evidence>
<reference evidence="1 2" key="1">
    <citation type="journal article" date="2017" name="Int. J. Syst. Evol. Microbiol.">
        <title>Roseitalea porphyridii gen. nov., sp. nov., isolated from a red alga, and reclassification of Hoeflea suaedae Chung et al. 2013 as Pseudohoeflea suaedae gen. nov., comb. nov.</title>
        <authorList>
            <person name="Hyeon J.W."/>
            <person name="Jeong S.E."/>
            <person name="Baek K."/>
            <person name="Jeon C.O."/>
        </authorList>
    </citation>
    <scope>NUCLEOTIDE SEQUENCE [LARGE SCALE GENOMIC DNA]</scope>
    <source>
        <strain evidence="1 2">MA7-20</strain>
    </source>
</reference>
<gene>
    <name evidence="1" type="ORF">E0E05_09325</name>
</gene>
<dbReference type="RefSeq" id="WP_131616459.1">
    <property type="nucleotide sequence ID" value="NZ_CP036532.1"/>
</dbReference>
<dbReference type="Proteomes" id="UP000293719">
    <property type="component" value="Chromosome"/>
</dbReference>
<evidence type="ECO:0000313" key="1">
    <source>
        <dbReference type="EMBL" id="QBK30775.1"/>
    </source>
</evidence>
<proteinExistence type="predicted"/>